<dbReference type="STRING" id="379066.GAU_0460"/>
<dbReference type="OrthoDB" id="9770306at2"/>
<keyword evidence="6" id="KW-1185">Reference proteome</keyword>
<dbReference type="Gene3D" id="3.30.465.10">
    <property type="match status" value="1"/>
</dbReference>
<dbReference type="InterPro" id="IPR016169">
    <property type="entry name" value="FAD-bd_PCMH_sub2"/>
</dbReference>
<evidence type="ECO:0000256" key="1">
    <source>
        <dbReference type="ARBA" id="ARBA00022630"/>
    </source>
</evidence>
<dbReference type="InterPro" id="IPR051914">
    <property type="entry name" value="FAD-linked_OxidoTrans_Type4"/>
</dbReference>
<reference evidence="6" key="1">
    <citation type="submission" date="2006-03" db="EMBL/GenBank/DDBJ databases">
        <title>Complete genome sequence of Gemmatimonas aurantiaca T-27 that represents a novel phylum Gemmatimonadetes.</title>
        <authorList>
            <person name="Takasaki K."/>
            <person name="Ichikawa N."/>
            <person name="Miura H."/>
            <person name="Matsushita S."/>
            <person name="Watanabe Y."/>
            <person name="Oguchi A."/>
            <person name="Ankai A."/>
            <person name="Yashiro I."/>
            <person name="Takahashi M."/>
            <person name="Terui Y."/>
            <person name="Fukui S."/>
            <person name="Yokoyama H."/>
            <person name="Tanikawa S."/>
            <person name="Hanada S."/>
            <person name="Kamagata Y."/>
            <person name="Fujita N."/>
        </authorList>
    </citation>
    <scope>NUCLEOTIDE SEQUENCE [LARGE SCALE GENOMIC DNA]</scope>
    <source>
        <strain evidence="6">T-27 / DSM 14586 / JCM 11422 / NBRC 100505</strain>
    </source>
</reference>
<gene>
    <name evidence="5" type="ordered locus">GAU_0460</name>
</gene>
<dbReference type="InterPro" id="IPR006094">
    <property type="entry name" value="Oxid_FAD_bind_N"/>
</dbReference>
<dbReference type="SUPFAM" id="SSF55103">
    <property type="entry name" value="FAD-linked oxidases, C-terminal domain"/>
    <property type="match status" value="1"/>
</dbReference>
<sequence length="576" mass="60355">MMDNDEQRGDELHKAPATAPYSKTMTDSSALLSPGPEGFRGPFRTDLPARALYAEGAGIARCVPMAVAVPADADDAATLVRWARAIGVGLMARGSGSGMAAGAIGPGIVVDLSRFTSIEEVDVDARSVRVGAGALRADVDAKARATGLRFPVDPSSGAFCTVGGMAATNAAGARTLRFGAMRPWVRGLHCVFDDGSQGWVHRDRPLPMNIPAVARLAQTLEQLSAHGDPTVFRRPGVRKESSGYGVAAALDPGGHLVDLLVGSEGTLALFTELELALTPVAGATATVMATFATLEEATGCAVEARQAGASACELLDRTFLDVAERGGPTGVPADAEAVLLTEVEGGSRDECAHNALIMNAFCRSHGAISVVNAGDKESERELWALRHAASPILSQLAPRLRSMQFIEDGCVPPEQFPAYVRGVREALRRFDTVGVIFGHAGDAHAHVNPLVDTMAAGWRDRVHGLLDTVCELTASLGGTLAGEHGDGRLRAPLLPRVWSPEARAAFANVKAAADPAGVLNPGCKITLGDPGDTDPIGVLRHDPEAPPLPSAVRAALDEVERSRRWHQFRLDLVPPA</sequence>
<dbReference type="AlphaFoldDB" id="C1A5J2"/>
<dbReference type="GO" id="GO:0003824">
    <property type="term" value="F:catalytic activity"/>
    <property type="evidence" value="ECO:0007669"/>
    <property type="project" value="InterPro"/>
</dbReference>
<keyword evidence="2" id="KW-0274">FAD</keyword>
<evidence type="ECO:0000259" key="4">
    <source>
        <dbReference type="PROSITE" id="PS51387"/>
    </source>
</evidence>
<dbReference type="InterPro" id="IPR036318">
    <property type="entry name" value="FAD-bd_PCMH-like_sf"/>
</dbReference>
<feature type="domain" description="FAD-binding PCMH-type" evidence="4">
    <location>
        <begin position="60"/>
        <end position="280"/>
    </location>
</feature>
<name>C1A5J2_GEMAT</name>
<dbReference type="InterPro" id="IPR016167">
    <property type="entry name" value="FAD-bd_PCMH_sub1"/>
</dbReference>
<feature type="compositionally biased region" description="Basic and acidic residues" evidence="3">
    <location>
        <begin position="1"/>
        <end position="14"/>
    </location>
</feature>
<keyword evidence="1" id="KW-0285">Flavoprotein</keyword>
<dbReference type="Pfam" id="PF01565">
    <property type="entry name" value="FAD_binding_4"/>
    <property type="match status" value="1"/>
</dbReference>
<dbReference type="GO" id="GO:0071949">
    <property type="term" value="F:FAD binding"/>
    <property type="evidence" value="ECO:0007669"/>
    <property type="project" value="InterPro"/>
</dbReference>
<evidence type="ECO:0000313" key="5">
    <source>
        <dbReference type="EMBL" id="BAH37502.1"/>
    </source>
</evidence>
<dbReference type="Gene3D" id="3.30.43.10">
    <property type="entry name" value="Uridine Diphospho-n-acetylenolpyruvylglucosamine Reductase, domain 2"/>
    <property type="match status" value="1"/>
</dbReference>
<dbReference type="KEGG" id="gau:GAU_0460"/>
<dbReference type="PANTHER" id="PTHR42934:SF2">
    <property type="entry name" value="GLYCOLATE OXIDASE SUBUNIT GLCD"/>
    <property type="match status" value="1"/>
</dbReference>
<dbReference type="Gene3D" id="3.30.70.2740">
    <property type="match status" value="1"/>
</dbReference>
<dbReference type="Proteomes" id="UP000002209">
    <property type="component" value="Chromosome"/>
</dbReference>
<dbReference type="SUPFAM" id="SSF56176">
    <property type="entry name" value="FAD-binding/transporter-associated domain-like"/>
    <property type="match status" value="1"/>
</dbReference>
<accession>C1A5J2</accession>
<feature type="region of interest" description="Disordered" evidence="3">
    <location>
        <begin position="1"/>
        <end position="39"/>
    </location>
</feature>
<organism evidence="5 6">
    <name type="scientific">Gemmatimonas aurantiaca (strain DSM 14586 / JCM 11422 / NBRC 100505 / T-27)</name>
    <dbReference type="NCBI Taxonomy" id="379066"/>
    <lineage>
        <taxon>Bacteria</taxon>
        <taxon>Pseudomonadati</taxon>
        <taxon>Gemmatimonadota</taxon>
        <taxon>Gemmatimonadia</taxon>
        <taxon>Gemmatimonadales</taxon>
        <taxon>Gemmatimonadaceae</taxon>
        <taxon>Gemmatimonas</taxon>
    </lineage>
</organism>
<dbReference type="EMBL" id="AP009153">
    <property type="protein sequence ID" value="BAH37502.1"/>
    <property type="molecule type" value="Genomic_DNA"/>
</dbReference>
<dbReference type="Gene3D" id="3.30.70.2190">
    <property type="match status" value="1"/>
</dbReference>
<protein>
    <submittedName>
        <fullName evidence="5">Putative FAD linked oxidase</fullName>
    </submittedName>
</protein>
<evidence type="ECO:0000313" key="6">
    <source>
        <dbReference type="Proteomes" id="UP000002209"/>
    </source>
</evidence>
<dbReference type="InterPro" id="IPR016164">
    <property type="entry name" value="FAD-linked_Oxase-like_C"/>
</dbReference>
<dbReference type="Pfam" id="PF02913">
    <property type="entry name" value="FAD-oxidase_C"/>
    <property type="match status" value="1"/>
</dbReference>
<evidence type="ECO:0000256" key="3">
    <source>
        <dbReference type="SAM" id="MobiDB-lite"/>
    </source>
</evidence>
<evidence type="ECO:0000256" key="2">
    <source>
        <dbReference type="ARBA" id="ARBA00022827"/>
    </source>
</evidence>
<dbReference type="eggNOG" id="COG0277">
    <property type="taxonomic scope" value="Bacteria"/>
</dbReference>
<proteinExistence type="predicted"/>
<feature type="compositionally biased region" description="Polar residues" evidence="3">
    <location>
        <begin position="21"/>
        <end position="31"/>
    </location>
</feature>
<dbReference type="HOGENOM" id="CLU_017779_9_2_0"/>
<dbReference type="InterPro" id="IPR016166">
    <property type="entry name" value="FAD-bd_PCMH"/>
</dbReference>
<dbReference type="InterPro" id="IPR004113">
    <property type="entry name" value="FAD-bd_oxidored_4_C"/>
</dbReference>
<dbReference type="PANTHER" id="PTHR42934">
    <property type="entry name" value="GLYCOLATE OXIDASE SUBUNIT GLCD"/>
    <property type="match status" value="1"/>
</dbReference>
<dbReference type="PROSITE" id="PS51387">
    <property type="entry name" value="FAD_PCMH"/>
    <property type="match status" value="1"/>
</dbReference>